<evidence type="ECO:0000256" key="5">
    <source>
        <dbReference type="ARBA" id="ARBA00022670"/>
    </source>
</evidence>
<dbReference type="EC" id="3.4.21.89" evidence="4 8"/>
<evidence type="ECO:0000313" key="11">
    <source>
        <dbReference type="EMBL" id="GIM47570.1"/>
    </source>
</evidence>
<dbReference type="PRINTS" id="PR00727">
    <property type="entry name" value="LEADERPTASE"/>
</dbReference>
<keyword evidence="5 8" id="KW-0645">Protease</keyword>
<dbReference type="CDD" id="cd06530">
    <property type="entry name" value="S26_SPase_I"/>
    <property type="match status" value="1"/>
</dbReference>
<dbReference type="PROSITE" id="PS00501">
    <property type="entry name" value="SPASE_I_1"/>
    <property type="match status" value="1"/>
</dbReference>
<comment type="similarity">
    <text evidence="3 9">Belongs to the peptidase S26 family.</text>
</comment>
<keyword evidence="8" id="KW-1133">Transmembrane helix</keyword>
<proteinExistence type="inferred from homology"/>
<evidence type="ECO:0000256" key="4">
    <source>
        <dbReference type="ARBA" id="ARBA00013208"/>
    </source>
</evidence>
<dbReference type="InterPro" id="IPR019533">
    <property type="entry name" value="Peptidase_S26"/>
</dbReference>
<dbReference type="PROSITE" id="PS00760">
    <property type="entry name" value="SPASE_I_2"/>
    <property type="match status" value="1"/>
</dbReference>
<dbReference type="InterPro" id="IPR036286">
    <property type="entry name" value="LexA/Signal_pep-like_sf"/>
</dbReference>
<dbReference type="SUPFAM" id="SSF51306">
    <property type="entry name" value="LexA/Signal peptidase"/>
    <property type="match status" value="1"/>
</dbReference>
<protein>
    <recommendedName>
        <fullName evidence="4 8">Signal peptidase I</fullName>
        <ecNumber evidence="4 8">3.4.21.89</ecNumber>
    </recommendedName>
</protein>
<keyword evidence="6 8" id="KW-0378">Hydrolase</keyword>
<comment type="subcellular location">
    <subcellularLocation>
        <location evidence="2">Cell membrane</location>
        <topology evidence="2">Single-pass type II membrane protein</topology>
    </subcellularLocation>
    <subcellularLocation>
        <location evidence="9">Membrane</location>
        <topology evidence="9">Single-pass type II membrane protein</topology>
    </subcellularLocation>
</comment>
<feature type="active site" evidence="7">
    <location>
        <position position="52"/>
    </location>
</feature>
<evidence type="ECO:0000256" key="8">
    <source>
        <dbReference type="RuleBase" id="RU003993"/>
    </source>
</evidence>
<dbReference type="GO" id="GO:0004252">
    <property type="term" value="F:serine-type endopeptidase activity"/>
    <property type="evidence" value="ECO:0007669"/>
    <property type="project" value="InterPro"/>
</dbReference>
<dbReference type="InterPro" id="IPR000223">
    <property type="entry name" value="Pept_S26A_signal_pept_1"/>
</dbReference>
<dbReference type="GO" id="GO:0009003">
    <property type="term" value="F:signal peptidase activity"/>
    <property type="evidence" value="ECO:0007669"/>
    <property type="project" value="UniProtKB-EC"/>
</dbReference>
<dbReference type="InterPro" id="IPR019756">
    <property type="entry name" value="Pept_S26A_signal_pept_1_Ser-AS"/>
</dbReference>
<dbReference type="Gene3D" id="2.10.109.10">
    <property type="entry name" value="Umud Fragment, subunit A"/>
    <property type="match status" value="1"/>
</dbReference>
<evidence type="ECO:0000256" key="1">
    <source>
        <dbReference type="ARBA" id="ARBA00000677"/>
    </source>
</evidence>
<evidence type="ECO:0000313" key="12">
    <source>
        <dbReference type="Proteomes" id="UP001057291"/>
    </source>
</evidence>
<evidence type="ECO:0000256" key="6">
    <source>
        <dbReference type="ARBA" id="ARBA00022801"/>
    </source>
</evidence>
<dbReference type="InterPro" id="IPR019757">
    <property type="entry name" value="Pept_S26A_signal_pept_1_Lys-AS"/>
</dbReference>
<keyword evidence="12" id="KW-1185">Reference proteome</keyword>
<name>A0AAV4LIG2_9BACL</name>
<comment type="catalytic activity">
    <reaction evidence="1 8">
        <text>Cleavage of hydrophobic, N-terminal signal or leader sequences from secreted and periplasmic proteins.</text>
        <dbReference type="EC" id="3.4.21.89"/>
    </reaction>
</comment>
<accession>A0AAV4LIG2</accession>
<dbReference type="RefSeq" id="WP_282200534.1">
    <property type="nucleotide sequence ID" value="NZ_BOQE01000001.1"/>
</dbReference>
<dbReference type="Proteomes" id="UP001057291">
    <property type="component" value="Unassembled WGS sequence"/>
</dbReference>
<sequence>MSDSLQEKSEPERKEKAKNEMWDWIRSIAIALLLALLIREYMFAIFMVDGESMIPTLQDHERLVVNKLIYHIHKPQDGEIIIFKYPADPSKDFVKRVMATPGETIEVKNNKVYRNGQPLDERYLVEPTLGHFGPVTVPPGHVFAMGDNRNYSKDSRDPSVGFVPYDNIVGRADLVIWPFNKFNLFPYQVKGETK</sequence>
<feature type="domain" description="Peptidase S26" evidence="10">
    <location>
        <begin position="22"/>
        <end position="177"/>
    </location>
</feature>
<dbReference type="EMBL" id="BOQE01000001">
    <property type="protein sequence ID" value="GIM47570.1"/>
    <property type="molecule type" value="Genomic_DNA"/>
</dbReference>
<dbReference type="PANTHER" id="PTHR43390:SF1">
    <property type="entry name" value="CHLOROPLAST PROCESSING PEPTIDASE"/>
    <property type="match status" value="1"/>
</dbReference>
<evidence type="ECO:0000256" key="3">
    <source>
        <dbReference type="ARBA" id="ARBA00009370"/>
    </source>
</evidence>
<keyword evidence="8" id="KW-0472">Membrane</keyword>
<gene>
    <name evidence="11" type="ORF">DNHGIG_31190</name>
</gene>
<dbReference type="NCBIfam" id="TIGR02227">
    <property type="entry name" value="sigpep_I_bact"/>
    <property type="match status" value="1"/>
</dbReference>
<keyword evidence="8" id="KW-0812">Transmembrane</keyword>
<comment type="caution">
    <text evidence="11">The sequence shown here is derived from an EMBL/GenBank/DDBJ whole genome shotgun (WGS) entry which is preliminary data.</text>
</comment>
<dbReference type="AlphaFoldDB" id="A0AAV4LIG2"/>
<evidence type="ECO:0000259" key="10">
    <source>
        <dbReference type="Pfam" id="PF10502"/>
    </source>
</evidence>
<evidence type="ECO:0000256" key="2">
    <source>
        <dbReference type="ARBA" id="ARBA00004401"/>
    </source>
</evidence>
<feature type="active site" evidence="7">
    <location>
        <position position="95"/>
    </location>
</feature>
<evidence type="ECO:0000256" key="7">
    <source>
        <dbReference type="PIRSR" id="PIRSR600223-1"/>
    </source>
</evidence>
<reference evidence="11" key="1">
    <citation type="journal article" date="2023" name="Int. J. Syst. Evol. Microbiol.">
        <title>Collibacillus ludicampi gen. nov., sp. nov., a new soil bacterium of the family Alicyclobacillaceae.</title>
        <authorList>
            <person name="Jojima T."/>
            <person name="Ioku Y."/>
            <person name="Fukuta Y."/>
            <person name="Shirasaka N."/>
            <person name="Matsumura Y."/>
            <person name="Mori M."/>
        </authorList>
    </citation>
    <scope>NUCLEOTIDE SEQUENCE</scope>
    <source>
        <strain evidence="11">TP075</strain>
    </source>
</reference>
<dbReference type="PANTHER" id="PTHR43390">
    <property type="entry name" value="SIGNAL PEPTIDASE I"/>
    <property type="match status" value="1"/>
</dbReference>
<dbReference type="Pfam" id="PF10502">
    <property type="entry name" value="Peptidase_S26"/>
    <property type="match status" value="1"/>
</dbReference>
<dbReference type="GO" id="GO:0006465">
    <property type="term" value="P:signal peptide processing"/>
    <property type="evidence" value="ECO:0007669"/>
    <property type="project" value="InterPro"/>
</dbReference>
<dbReference type="GO" id="GO:0005886">
    <property type="term" value="C:plasma membrane"/>
    <property type="evidence" value="ECO:0007669"/>
    <property type="project" value="UniProtKB-SubCell"/>
</dbReference>
<evidence type="ECO:0000256" key="9">
    <source>
        <dbReference type="RuleBase" id="RU362042"/>
    </source>
</evidence>
<feature type="transmembrane region" description="Helical" evidence="8">
    <location>
        <begin position="24"/>
        <end position="48"/>
    </location>
</feature>
<organism evidence="11 12">
    <name type="scientific">Collibacillus ludicampi</name>
    <dbReference type="NCBI Taxonomy" id="2771369"/>
    <lineage>
        <taxon>Bacteria</taxon>
        <taxon>Bacillati</taxon>
        <taxon>Bacillota</taxon>
        <taxon>Bacilli</taxon>
        <taxon>Bacillales</taxon>
        <taxon>Alicyclobacillaceae</taxon>
        <taxon>Collibacillus</taxon>
    </lineage>
</organism>